<feature type="compositionally biased region" description="Basic and acidic residues" evidence="1">
    <location>
        <begin position="21"/>
        <end position="30"/>
    </location>
</feature>
<dbReference type="EMBL" id="BAABDC010000001">
    <property type="protein sequence ID" value="GAA3689195.1"/>
    <property type="molecule type" value="Genomic_DNA"/>
</dbReference>
<reference evidence="3" key="1">
    <citation type="journal article" date="2019" name="Int. J. Syst. Evol. Microbiol.">
        <title>The Global Catalogue of Microorganisms (GCM) 10K type strain sequencing project: providing services to taxonomists for standard genome sequencing and annotation.</title>
        <authorList>
            <consortium name="The Broad Institute Genomics Platform"/>
            <consortium name="The Broad Institute Genome Sequencing Center for Infectious Disease"/>
            <person name="Wu L."/>
            <person name="Ma J."/>
        </authorList>
    </citation>
    <scope>NUCLEOTIDE SEQUENCE [LARGE SCALE GENOMIC DNA]</scope>
    <source>
        <strain evidence="3">JCM 17125</strain>
    </source>
</reference>
<dbReference type="Proteomes" id="UP001501468">
    <property type="component" value="Unassembled WGS sequence"/>
</dbReference>
<keyword evidence="3" id="KW-1185">Reference proteome</keyword>
<evidence type="ECO:0008006" key="4">
    <source>
        <dbReference type="Google" id="ProtNLM"/>
    </source>
</evidence>
<feature type="region of interest" description="Disordered" evidence="1">
    <location>
        <begin position="18"/>
        <end position="98"/>
    </location>
</feature>
<gene>
    <name evidence="2" type="ORF">GCM10022399_01120</name>
</gene>
<evidence type="ECO:0000256" key="1">
    <source>
        <dbReference type="SAM" id="MobiDB-lite"/>
    </source>
</evidence>
<evidence type="ECO:0000313" key="2">
    <source>
        <dbReference type="EMBL" id="GAA3689195.1"/>
    </source>
</evidence>
<protein>
    <recommendedName>
        <fullName evidence="4">Secreted protein</fullName>
    </recommendedName>
</protein>
<feature type="compositionally biased region" description="Basic and acidic residues" evidence="1">
    <location>
        <begin position="78"/>
        <end position="88"/>
    </location>
</feature>
<evidence type="ECO:0000313" key="3">
    <source>
        <dbReference type="Proteomes" id="UP001501468"/>
    </source>
</evidence>
<name>A0ABP7CEX1_9MICO</name>
<sequence>MLGVAVLLVMILLVMRPRRRTRDDVEHETLNPEVEAADGRPVAPPDTDRLVGNPPIDTLSSSGEGTAVAGAGAGGRTPDARDPLRARPNDVGNSPDQT</sequence>
<comment type="caution">
    <text evidence="2">The sequence shown here is derived from an EMBL/GenBank/DDBJ whole genome shotgun (WGS) entry which is preliminary data.</text>
</comment>
<proteinExistence type="predicted"/>
<organism evidence="2 3">
    <name type="scientific">Terrabacter ginsenosidimutans</name>
    <dbReference type="NCBI Taxonomy" id="490575"/>
    <lineage>
        <taxon>Bacteria</taxon>
        <taxon>Bacillati</taxon>
        <taxon>Actinomycetota</taxon>
        <taxon>Actinomycetes</taxon>
        <taxon>Micrococcales</taxon>
        <taxon>Intrasporangiaceae</taxon>
        <taxon>Terrabacter</taxon>
    </lineage>
</organism>
<accession>A0ABP7CEX1</accession>